<dbReference type="Proteomes" id="UP000076830">
    <property type="component" value="Chromosome"/>
</dbReference>
<dbReference type="AlphaFoldDB" id="A0A160DYN0"/>
<dbReference type="EMBL" id="CP015249">
    <property type="protein sequence ID" value="ANB19551.1"/>
    <property type="molecule type" value="Genomic_DNA"/>
</dbReference>
<keyword evidence="2" id="KW-1185">Reference proteome</keyword>
<evidence type="ECO:0000313" key="2">
    <source>
        <dbReference type="Proteomes" id="UP000076830"/>
    </source>
</evidence>
<name>A0A160DYN0_9GAMM</name>
<protein>
    <submittedName>
        <fullName evidence="1">Uncharacterized protein</fullName>
    </submittedName>
</protein>
<sequence length="55" mass="5873">MQIEQHQKCAHAPCTCQVPIGTEYCSDHCREHASKVGDSCACGHRGCSKPADSAV</sequence>
<evidence type="ECO:0000313" key="1">
    <source>
        <dbReference type="EMBL" id="ANB19551.1"/>
    </source>
</evidence>
<proteinExistence type="predicted"/>
<accession>A0A160DYN0</accession>
<dbReference type="KEGG" id="dko:I596_3563"/>
<organism evidence="1 2">
    <name type="scientific">Dokdonella koreensis DS-123</name>
    <dbReference type="NCBI Taxonomy" id="1300342"/>
    <lineage>
        <taxon>Bacteria</taxon>
        <taxon>Pseudomonadati</taxon>
        <taxon>Pseudomonadota</taxon>
        <taxon>Gammaproteobacteria</taxon>
        <taxon>Lysobacterales</taxon>
        <taxon>Rhodanobacteraceae</taxon>
        <taxon>Dokdonella</taxon>
    </lineage>
</organism>
<gene>
    <name evidence="1" type="ORF">I596_3563</name>
</gene>
<reference evidence="1 2" key="1">
    <citation type="submission" date="2016-04" db="EMBL/GenBank/DDBJ databases">
        <title>Complete genome sequence of Dokdonella koreensis DS-123T.</title>
        <authorList>
            <person name="Kim J.F."/>
            <person name="Lee H."/>
            <person name="Kwak M.-J."/>
        </authorList>
    </citation>
    <scope>NUCLEOTIDE SEQUENCE [LARGE SCALE GENOMIC DNA]</scope>
    <source>
        <strain evidence="1 2">DS-123</strain>
    </source>
</reference>